<keyword evidence="5" id="KW-0067">ATP-binding</keyword>
<dbReference type="InterPro" id="IPR032675">
    <property type="entry name" value="LRR_dom_sf"/>
</dbReference>
<dbReference type="GO" id="GO:0043531">
    <property type="term" value="F:ADP binding"/>
    <property type="evidence" value="ECO:0007669"/>
    <property type="project" value="InterPro"/>
</dbReference>
<keyword evidence="4" id="KW-0611">Plant defense</keyword>
<dbReference type="Pfam" id="PF00931">
    <property type="entry name" value="NB-ARC"/>
    <property type="match status" value="1"/>
</dbReference>
<dbReference type="SUPFAM" id="SSF52058">
    <property type="entry name" value="L domain-like"/>
    <property type="match status" value="2"/>
</dbReference>
<dbReference type="GO" id="GO:0006952">
    <property type="term" value="P:defense response"/>
    <property type="evidence" value="ECO:0007669"/>
    <property type="project" value="UniProtKB-KW"/>
</dbReference>
<dbReference type="Pfam" id="PF18052">
    <property type="entry name" value="Rx_N"/>
    <property type="match status" value="1"/>
</dbReference>
<evidence type="ECO:0000313" key="13">
    <source>
        <dbReference type="RefSeq" id="XP_024929301.3"/>
    </source>
</evidence>
<dbReference type="Pfam" id="PF23559">
    <property type="entry name" value="WHD_DRP"/>
    <property type="match status" value="1"/>
</dbReference>
<dbReference type="GeneID" id="107417751"/>
<dbReference type="InterPro" id="IPR027417">
    <property type="entry name" value="P-loop_NTPase"/>
</dbReference>
<dbReference type="SUPFAM" id="SSF52540">
    <property type="entry name" value="P-loop containing nucleoside triphosphate hydrolases"/>
    <property type="match status" value="1"/>
</dbReference>
<evidence type="ECO:0000256" key="3">
    <source>
        <dbReference type="ARBA" id="ARBA00022741"/>
    </source>
</evidence>
<dbReference type="KEGG" id="zju:107417751"/>
<dbReference type="Pfam" id="PF13855">
    <property type="entry name" value="LRR_8"/>
    <property type="match status" value="1"/>
</dbReference>
<dbReference type="Pfam" id="PF25019">
    <property type="entry name" value="LRR_R13L1-DRL21"/>
    <property type="match status" value="1"/>
</dbReference>
<dbReference type="SMART" id="SM00369">
    <property type="entry name" value="LRR_TYP"/>
    <property type="match status" value="2"/>
</dbReference>
<evidence type="ECO:0000313" key="11">
    <source>
        <dbReference type="Proteomes" id="UP001652623"/>
    </source>
</evidence>
<keyword evidence="1" id="KW-0433">Leucine-rich repeat</keyword>
<accession>A0A6P3ZMY9</accession>
<dbReference type="InterPro" id="IPR003591">
    <property type="entry name" value="Leu-rich_rpt_typical-subtyp"/>
</dbReference>
<evidence type="ECO:0000256" key="5">
    <source>
        <dbReference type="ARBA" id="ARBA00022840"/>
    </source>
</evidence>
<dbReference type="InterPro" id="IPR056789">
    <property type="entry name" value="LRR_R13L1-DRL21"/>
</dbReference>
<dbReference type="Gene3D" id="1.20.5.4130">
    <property type="match status" value="1"/>
</dbReference>
<dbReference type="PROSITE" id="PS51450">
    <property type="entry name" value="LRR"/>
    <property type="match status" value="1"/>
</dbReference>
<feature type="coiled-coil region" evidence="6">
    <location>
        <begin position="35"/>
        <end position="86"/>
    </location>
</feature>
<evidence type="ECO:0000259" key="8">
    <source>
        <dbReference type="Pfam" id="PF18052"/>
    </source>
</evidence>
<dbReference type="InterPro" id="IPR038005">
    <property type="entry name" value="RX-like_CC"/>
</dbReference>
<dbReference type="Gene3D" id="3.80.10.10">
    <property type="entry name" value="Ribonuclease Inhibitor"/>
    <property type="match status" value="2"/>
</dbReference>
<proteinExistence type="predicted"/>
<keyword evidence="6" id="KW-0175">Coiled coil</keyword>
<evidence type="ECO:0000256" key="1">
    <source>
        <dbReference type="ARBA" id="ARBA00022614"/>
    </source>
</evidence>
<keyword evidence="3" id="KW-0547">Nucleotide-binding</keyword>
<dbReference type="InterPro" id="IPR058922">
    <property type="entry name" value="WHD_DRP"/>
</dbReference>
<dbReference type="InterPro" id="IPR001611">
    <property type="entry name" value="Leu-rich_rpt"/>
</dbReference>
<dbReference type="RefSeq" id="XP_024929301.3">
    <property type="nucleotide sequence ID" value="XM_025073533.3"/>
</dbReference>
<dbReference type="InterPro" id="IPR036388">
    <property type="entry name" value="WH-like_DNA-bd_sf"/>
</dbReference>
<gene>
    <name evidence="12 13" type="primary">LOC107417751</name>
</gene>
<evidence type="ECO:0000256" key="2">
    <source>
        <dbReference type="ARBA" id="ARBA00022737"/>
    </source>
</evidence>
<dbReference type="PANTHER" id="PTHR36766:SF38">
    <property type="entry name" value="DISEASE RESISTANCE PROTEIN RGA3"/>
    <property type="match status" value="1"/>
</dbReference>
<dbReference type="CDD" id="cd14798">
    <property type="entry name" value="RX-CC_like"/>
    <property type="match status" value="1"/>
</dbReference>
<dbReference type="Proteomes" id="UP001652623">
    <property type="component" value="Chromosome 2"/>
</dbReference>
<keyword evidence="2" id="KW-0677">Repeat</keyword>
<dbReference type="AlphaFoldDB" id="A0A6P3ZMY9"/>
<reference evidence="11 12" key="1">
    <citation type="submission" date="2025-05" db="UniProtKB">
        <authorList>
            <consortium name="RefSeq"/>
        </authorList>
    </citation>
    <scope>NUCLEOTIDE SEQUENCE [LARGE SCALE GENOMIC DNA]</scope>
    <source>
        <tissue evidence="12 13">Seedling</tissue>
    </source>
</reference>
<evidence type="ECO:0000313" key="12">
    <source>
        <dbReference type="RefSeq" id="XP_015881874.3"/>
    </source>
</evidence>
<dbReference type="Gene3D" id="3.40.50.300">
    <property type="entry name" value="P-loop containing nucleotide triphosphate hydrolases"/>
    <property type="match status" value="1"/>
</dbReference>
<dbReference type="Gene3D" id="1.10.8.430">
    <property type="entry name" value="Helical domain of apoptotic protease-activating factors"/>
    <property type="match status" value="1"/>
</dbReference>
<evidence type="ECO:0000259" key="7">
    <source>
        <dbReference type="Pfam" id="PF00931"/>
    </source>
</evidence>
<dbReference type="InterPro" id="IPR041118">
    <property type="entry name" value="Rx_N"/>
</dbReference>
<feature type="domain" description="R13L1/DRL21-like LRR repeat region" evidence="10">
    <location>
        <begin position="691"/>
        <end position="817"/>
    </location>
</feature>
<dbReference type="PANTHER" id="PTHR36766">
    <property type="entry name" value="PLANT BROAD-SPECTRUM MILDEW RESISTANCE PROTEIN RPW8"/>
    <property type="match status" value="1"/>
</dbReference>
<keyword evidence="11" id="KW-1185">Reference proteome</keyword>
<evidence type="ECO:0000256" key="6">
    <source>
        <dbReference type="SAM" id="Coils"/>
    </source>
</evidence>
<feature type="domain" description="Disease resistance protein winged helix" evidence="9">
    <location>
        <begin position="428"/>
        <end position="500"/>
    </location>
</feature>
<evidence type="ECO:0000259" key="10">
    <source>
        <dbReference type="Pfam" id="PF25019"/>
    </source>
</evidence>
<feature type="domain" description="Disease resistance N-terminal" evidence="8">
    <location>
        <begin position="10"/>
        <end position="98"/>
    </location>
</feature>
<protein>
    <submittedName>
        <fullName evidence="12 13">Disease resistance protein RGA3</fullName>
    </submittedName>
</protein>
<sequence>MAEAVLFNIIGRILGKLGSGAIQEMGSIWGVKDELRKLQKSMSAIKAVILDAEEKRFSNHQVRDWLQKLEDVVYEADDLVDELNTEALRRKVMSRNNQMAKKVRVFFSSSNQLAFRVKMAKKIKVIGEILDEIRANRSFYLMENMEEKTVSHSGRETHSFAREEEVIGRDEDKVEILKLLLDLGFEENVSIISIVGMGGLGKTTLAQLVFNDEMVQKHFELKIWVCVSDVFDFKLIIEKIIKSAMNNCPNNLDNLEMDQLQNQLREELEGKRYLLVLDDVWNEDRVKWLNLNSLLMGGAGGSKVLVTTRSEKVVKITHAQPYYLMGLDKDKSWSLFKRMAFEQGQEPQNPSIIEMGMEIVEKCGGVPLAIRAIGSTLYLKNPETEWLSFKNNELAKTSELESDVLQALELSYKHLPSHLKHCFGYCALFPKDFHIDVQMLIKLWMAQGFIKSMHQNQCLEDVGYGYFMDLLWRSFFQEAKKDDWGAIRSCKMHDLMHDLAIRVAGTSSCRLNESMENFYESTRHVSFDFELSKPLRIPASSIEKSKIRTFLLPKQRYEERLNVPNFDELWSNFKFLRMLDLNSLHIKILPNSLGKLKHLRYLNLSYNKIELLPSSITRLQNLQTLILSGCKKLLSLPIDMNKLISLRHLEMYECWSLTHMPRGLGELTALQTLDQFVVVENSIVVRDSGGLGELSLLNNLRGELSIKNLGHGKYTALKSKDANLKEKQHLHSLRLVWKNEDCGYTSGILEGDEISLDGLQPHSNLKSLKVEYFMGQRVAGWLSLLANLVKLYLIGCKNCLHLPPLDRLPSLKELKLLSLTSLQYVSDRDGAGSTHGELFPSSPCLATPFFPSLVKLEIRDCPNLWGWWRDIDDLDEDFESMIEYQNITSFPCLSYLTIESCPDLTFLPLFPHLESLSLTNTSSKPFLRTMMMMNDITEAAATSTPAMSISTSVSPSPATSSSSSPLSKLKYLVISNIEDIEHLPQEICNLSSLELIHLSECPNLASLPDEICSLSSVWIFQIGQCPKLTRWPSSYQPSLPIWHHF</sequence>
<dbReference type="PRINTS" id="PR00364">
    <property type="entry name" value="DISEASERSIST"/>
</dbReference>
<dbReference type="InterPro" id="IPR002182">
    <property type="entry name" value="NB-ARC"/>
</dbReference>
<dbReference type="Gene3D" id="1.10.10.10">
    <property type="entry name" value="Winged helix-like DNA-binding domain superfamily/Winged helix DNA-binding domain"/>
    <property type="match status" value="1"/>
</dbReference>
<evidence type="ECO:0000259" key="9">
    <source>
        <dbReference type="Pfam" id="PF23559"/>
    </source>
</evidence>
<feature type="domain" description="NB-ARC" evidence="7">
    <location>
        <begin position="183"/>
        <end position="343"/>
    </location>
</feature>
<evidence type="ECO:0000256" key="4">
    <source>
        <dbReference type="ARBA" id="ARBA00022821"/>
    </source>
</evidence>
<dbReference type="RefSeq" id="XP_015881874.3">
    <property type="nucleotide sequence ID" value="XM_016026388.4"/>
</dbReference>
<name>A0A6P3ZMY9_ZIZJJ</name>
<organism evidence="11 12">
    <name type="scientific">Ziziphus jujuba</name>
    <name type="common">Chinese jujube</name>
    <name type="synonym">Ziziphus sativa</name>
    <dbReference type="NCBI Taxonomy" id="326968"/>
    <lineage>
        <taxon>Eukaryota</taxon>
        <taxon>Viridiplantae</taxon>
        <taxon>Streptophyta</taxon>
        <taxon>Embryophyta</taxon>
        <taxon>Tracheophyta</taxon>
        <taxon>Spermatophyta</taxon>
        <taxon>Magnoliopsida</taxon>
        <taxon>eudicotyledons</taxon>
        <taxon>Gunneridae</taxon>
        <taxon>Pentapetalae</taxon>
        <taxon>rosids</taxon>
        <taxon>fabids</taxon>
        <taxon>Rosales</taxon>
        <taxon>Rhamnaceae</taxon>
        <taxon>Paliureae</taxon>
        <taxon>Ziziphus</taxon>
    </lineage>
</organism>
<dbReference type="InterPro" id="IPR042197">
    <property type="entry name" value="Apaf_helical"/>
</dbReference>